<dbReference type="InterPro" id="IPR025233">
    <property type="entry name" value="DUF4176"/>
</dbReference>
<dbReference type="Proteomes" id="UP000630615">
    <property type="component" value="Unassembled WGS sequence"/>
</dbReference>
<sequence length="98" mass="11307">MLPIGSIVYLKEGRVKIMIENRYPLVNIKDEQVYFDYTGSKYPEGLDPKQVVYFNRENIDTVVFEGYRDEDDARYLSVVEQKVSEGSFKKAEVTSPAS</sequence>
<keyword evidence="2" id="KW-1185">Reference proteome</keyword>
<evidence type="ECO:0000313" key="1">
    <source>
        <dbReference type="EMBL" id="GGC96396.1"/>
    </source>
</evidence>
<protein>
    <recommendedName>
        <fullName evidence="3">DUF4176 domain-containing protein</fullName>
    </recommendedName>
</protein>
<dbReference type="Pfam" id="PF13780">
    <property type="entry name" value="DUF4176"/>
    <property type="match status" value="1"/>
</dbReference>
<organism evidence="1 2">
    <name type="scientific">Enterococcus wangshanyuanii</name>
    <dbReference type="NCBI Taxonomy" id="2005703"/>
    <lineage>
        <taxon>Bacteria</taxon>
        <taxon>Bacillati</taxon>
        <taxon>Bacillota</taxon>
        <taxon>Bacilli</taxon>
        <taxon>Lactobacillales</taxon>
        <taxon>Enterococcaceae</taxon>
        <taxon>Enterococcus</taxon>
    </lineage>
</organism>
<reference evidence="2" key="1">
    <citation type="journal article" date="2019" name="Int. J. Syst. Evol. Microbiol.">
        <title>The Global Catalogue of Microorganisms (GCM) 10K type strain sequencing project: providing services to taxonomists for standard genome sequencing and annotation.</title>
        <authorList>
            <consortium name="The Broad Institute Genomics Platform"/>
            <consortium name="The Broad Institute Genome Sequencing Center for Infectious Disease"/>
            <person name="Wu L."/>
            <person name="Ma J."/>
        </authorList>
    </citation>
    <scope>NUCLEOTIDE SEQUENCE [LARGE SCALE GENOMIC DNA]</scope>
    <source>
        <strain evidence="2">CGMCC 1.15942</strain>
    </source>
</reference>
<gene>
    <name evidence="1" type="ORF">GCM10011573_27500</name>
</gene>
<dbReference type="RefSeq" id="WP_154776777.1">
    <property type="nucleotide sequence ID" value="NZ_BMKI01000006.1"/>
</dbReference>
<dbReference type="EMBL" id="BMKI01000006">
    <property type="protein sequence ID" value="GGC96396.1"/>
    <property type="molecule type" value="Genomic_DNA"/>
</dbReference>
<proteinExistence type="predicted"/>
<comment type="caution">
    <text evidence="1">The sequence shown here is derived from an EMBL/GenBank/DDBJ whole genome shotgun (WGS) entry which is preliminary data.</text>
</comment>
<accession>A0ABQ1PFN3</accession>
<evidence type="ECO:0000313" key="2">
    <source>
        <dbReference type="Proteomes" id="UP000630615"/>
    </source>
</evidence>
<name>A0ABQ1PFN3_9ENTE</name>
<evidence type="ECO:0008006" key="3">
    <source>
        <dbReference type="Google" id="ProtNLM"/>
    </source>
</evidence>